<evidence type="ECO:0000313" key="3">
    <source>
        <dbReference type="Proteomes" id="UP000602510"/>
    </source>
</evidence>
<accession>A0A833SSM0</accession>
<evidence type="ECO:0000313" key="1">
    <source>
        <dbReference type="EMBL" id="KAF4045271.1"/>
    </source>
</evidence>
<gene>
    <name evidence="1" type="ORF">GN244_ATG02365</name>
    <name evidence="2" type="ORF">GN958_ATG17574</name>
</gene>
<keyword evidence="3" id="KW-1185">Reference proteome</keyword>
<name>A0A833SSM0_PHYIN</name>
<dbReference type="EMBL" id="WSZM01000053">
    <property type="protein sequence ID" value="KAF4045271.1"/>
    <property type="molecule type" value="Genomic_DNA"/>
</dbReference>
<dbReference type="EMBL" id="JAACNO010002426">
    <property type="protein sequence ID" value="KAF4133228.1"/>
    <property type="molecule type" value="Genomic_DNA"/>
</dbReference>
<proteinExistence type="predicted"/>
<comment type="caution">
    <text evidence="1">The sequence shown here is derived from an EMBL/GenBank/DDBJ whole genome shotgun (WGS) entry which is preliminary data.</text>
</comment>
<dbReference type="AlphaFoldDB" id="A0A833SSM0"/>
<sequence length="62" mass="7061">MHGTGDTHYEKVSAYLTQLKDILSVQKLDGETQEDHDALHRGYSLRDGSRVFHAIQGHIERV</sequence>
<organism evidence="1 3">
    <name type="scientific">Phytophthora infestans</name>
    <name type="common">Potato late blight agent</name>
    <name type="synonym">Botrytis infestans</name>
    <dbReference type="NCBI Taxonomy" id="4787"/>
    <lineage>
        <taxon>Eukaryota</taxon>
        <taxon>Sar</taxon>
        <taxon>Stramenopiles</taxon>
        <taxon>Oomycota</taxon>
        <taxon>Peronosporomycetes</taxon>
        <taxon>Peronosporales</taxon>
        <taxon>Peronosporaceae</taxon>
        <taxon>Phytophthora</taxon>
    </lineage>
</organism>
<evidence type="ECO:0000313" key="2">
    <source>
        <dbReference type="EMBL" id="KAF4133228.1"/>
    </source>
</evidence>
<reference evidence="1" key="1">
    <citation type="submission" date="2020-04" db="EMBL/GenBank/DDBJ databases">
        <title>Hybrid Assembly of Korean Phytophthora infestans isolates.</title>
        <authorList>
            <person name="Prokchorchik M."/>
            <person name="Lee Y."/>
            <person name="Seo J."/>
            <person name="Cho J.-H."/>
            <person name="Park Y.-E."/>
            <person name="Jang D.-C."/>
            <person name="Im J.-S."/>
            <person name="Choi J.-G."/>
            <person name="Park H.-J."/>
            <person name="Lee G.-B."/>
            <person name="Lee Y.-G."/>
            <person name="Hong S.-Y."/>
            <person name="Cho K."/>
            <person name="Sohn K.H."/>
        </authorList>
    </citation>
    <scope>NUCLEOTIDE SEQUENCE</scope>
    <source>
        <strain evidence="1">KR_1_A1</strain>
        <strain evidence="2">KR_2_A2</strain>
    </source>
</reference>
<dbReference type="Proteomes" id="UP000704712">
    <property type="component" value="Unassembled WGS sequence"/>
</dbReference>
<protein>
    <submittedName>
        <fullName evidence="1">Uncharacterized protein</fullName>
    </submittedName>
</protein>
<dbReference type="Proteomes" id="UP000602510">
    <property type="component" value="Unassembled WGS sequence"/>
</dbReference>